<comment type="miscellaneous">
    <text evidence="7">The a and c carboxylates of cobyrinate are activated for nucleophilic attack via formation of a phosphorylated intermediate by ATP. CbiA catalyzes first the amidation of the c-carboxylate, and then that of the a-carboxylate.</text>
</comment>
<sequence length="457" mass="50422">MNRGVMIAGTNSGSGKTTISLGIMGALSKRLKVVPFKVGPDYIDPAYHKLVSKNPSYNLDIHMLGEERLASLFYEKTAGRDISIVEGVMGLFDGKDSLGFASSAHVAKILGIPVILVVDAGGMSRSASAMVKGYKDFDPELNLAGVIFNRVGGDEHFKLLKECIEKDTGLCALGYLPKDEKLVIPERPMGLMPPEEMENLEEGLERLNYLIEKHIDLAKIFKIAESAHIPVLPNECSKSADTGGKKLKIAVAMDDAFCFYYNASLELFEEKGACLVPFSPLKDAELPKGISGLYIGGGFPENFGRQLSQNNSMKNSIFYAINAGLPTYAEGGGLMYLAKTVYDRGGKAYPMVGIFDCETVMTDRLQNFGYVTAEVVKDNVLAPFGTIINGQEFHYSKINGNLNNASYIIRKPEQNRKWQCGYTYKNCLASYMHIDFYAYPKLLDNFLDKCRQINDKE</sequence>
<organism evidence="10">
    <name type="scientific">Tepidanaerobacter syntrophicus</name>
    <dbReference type="NCBI Taxonomy" id="224999"/>
    <lineage>
        <taxon>Bacteria</taxon>
        <taxon>Bacillati</taxon>
        <taxon>Bacillota</taxon>
        <taxon>Clostridia</taxon>
        <taxon>Thermosediminibacterales</taxon>
        <taxon>Tepidanaerobacteraceae</taxon>
        <taxon>Tepidanaerobacter</taxon>
    </lineage>
</organism>
<evidence type="ECO:0000256" key="7">
    <source>
        <dbReference type="HAMAP-Rule" id="MF_00027"/>
    </source>
</evidence>
<feature type="site" description="Increases nucleophilicity of active site Cys" evidence="7">
    <location>
        <position position="433"/>
    </location>
</feature>
<evidence type="ECO:0000313" key="10">
    <source>
        <dbReference type="EMBL" id="GAQ25329.1"/>
    </source>
</evidence>
<keyword evidence="5 7" id="KW-0460">Magnesium</keyword>
<dbReference type="EC" id="6.3.5.11" evidence="7"/>
<dbReference type="Pfam" id="PF01656">
    <property type="entry name" value="CbiA"/>
    <property type="match status" value="1"/>
</dbReference>
<comment type="similarity">
    <text evidence="7">Belongs to the CobB/CbiA family.</text>
</comment>
<feature type="domain" description="CobB/CobQ-like glutamine amidotransferase" evidence="9">
    <location>
        <begin position="248"/>
        <end position="436"/>
    </location>
</feature>
<dbReference type="CDD" id="cd05388">
    <property type="entry name" value="CobB_N"/>
    <property type="match status" value="1"/>
</dbReference>
<keyword evidence="6 7" id="KW-0315">Glutamine amidotransferase</keyword>
<evidence type="ECO:0000256" key="3">
    <source>
        <dbReference type="ARBA" id="ARBA00022741"/>
    </source>
</evidence>
<keyword evidence="2 7" id="KW-0436">Ligase</keyword>
<dbReference type="NCBIfam" id="TIGR00379">
    <property type="entry name" value="cobB"/>
    <property type="match status" value="1"/>
</dbReference>
<dbReference type="Gene3D" id="3.40.50.300">
    <property type="entry name" value="P-loop containing nucleotide triphosphate hydrolases"/>
    <property type="match status" value="2"/>
</dbReference>
<proteinExistence type="inferred from homology"/>
<feature type="domain" description="CobQ/CobB/MinD/ParA nucleotide binding" evidence="8">
    <location>
        <begin position="5"/>
        <end position="182"/>
    </location>
</feature>
<comment type="catalytic activity">
    <reaction evidence="7">
        <text>cob(II)yrinate + 2 L-glutamine + 2 ATP + 2 H2O = cob(II)yrinate a,c diamide + 2 L-glutamate + 2 ADP + 2 phosphate + 2 H(+)</text>
        <dbReference type="Rhea" id="RHEA:26289"/>
        <dbReference type="ChEBI" id="CHEBI:15377"/>
        <dbReference type="ChEBI" id="CHEBI:15378"/>
        <dbReference type="ChEBI" id="CHEBI:29985"/>
        <dbReference type="ChEBI" id="CHEBI:30616"/>
        <dbReference type="ChEBI" id="CHEBI:43474"/>
        <dbReference type="ChEBI" id="CHEBI:58359"/>
        <dbReference type="ChEBI" id="CHEBI:58537"/>
        <dbReference type="ChEBI" id="CHEBI:58894"/>
        <dbReference type="ChEBI" id="CHEBI:456216"/>
        <dbReference type="EC" id="6.3.5.11"/>
    </reaction>
</comment>
<dbReference type="InterPro" id="IPR004484">
    <property type="entry name" value="CbiA/CobB_synth"/>
</dbReference>
<gene>
    <name evidence="7" type="primary">cbiA</name>
    <name evidence="10" type="ORF">TSYNT_7348</name>
</gene>
<evidence type="ECO:0000313" key="11">
    <source>
        <dbReference type="Proteomes" id="UP000062160"/>
    </source>
</evidence>
<dbReference type="NCBIfam" id="NF002204">
    <property type="entry name" value="PRK01077.1"/>
    <property type="match status" value="1"/>
</dbReference>
<dbReference type="EMBL" id="DF977001">
    <property type="protein sequence ID" value="GAQ25329.1"/>
    <property type="molecule type" value="Genomic_DNA"/>
</dbReference>
<evidence type="ECO:0000256" key="4">
    <source>
        <dbReference type="ARBA" id="ARBA00022840"/>
    </source>
</evidence>
<dbReference type="InterPro" id="IPR029062">
    <property type="entry name" value="Class_I_gatase-like"/>
</dbReference>
<keyword evidence="11" id="KW-1185">Reference proteome</keyword>
<dbReference type="PANTHER" id="PTHR43873:SF1">
    <property type="entry name" value="COBYRINATE A,C-DIAMIDE SYNTHASE"/>
    <property type="match status" value="1"/>
</dbReference>
<dbReference type="AlphaFoldDB" id="A0A0U9HN76"/>
<dbReference type="InterPro" id="IPR011698">
    <property type="entry name" value="GATase_3"/>
</dbReference>
<dbReference type="CDD" id="cd03130">
    <property type="entry name" value="GATase1_CobB"/>
    <property type="match status" value="1"/>
</dbReference>
<dbReference type="GO" id="GO:0005524">
    <property type="term" value="F:ATP binding"/>
    <property type="evidence" value="ECO:0007669"/>
    <property type="project" value="UniProtKB-UniRule"/>
</dbReference>
<dbReference type="Proteomes" id="UP000062160">
    <property type="component" value="Unassembled WGS sequence"/>
</dbReference>
<comment type="function">
    <text evidence="7">Catalyzes the ATP-dependent amidation of the two carboxylate groups at positions a and c of cobyrinate, using either L-glutamine or ammonia as the nitrogen source.</text>
</comment>
<dbReference type="InterPro" id="IPR002586">
    <property type="entry name" value="CobQ/CobB/MinD/ParA_Nub-bd_dom"/>
</dbReference>
<dbReference type="GO" id="GO:0042242">
    <property type="term" value="F:cobyrinic acid a,c-diamide synthase activity"/>
    <property type="evidence" value="ECO:0007669"/>
    <property type="project" value="UniProtKB-UniRule"/>
</dbReference>
<comment type="caution">
    <text evidence="7">Lacks conserved residue(s) required for the propagation of feature annotation.</text>
</comment>
<protein>
    <recommendedName>
        <fullName evidence="7">Cobyrinate a,c-diamide synthase</fullName>
        <ecNumber evidence="7">6.3.5.11</ecNumber>
    </recommendedName>
    <alternativeName>
        <fullName evidence="7">Cobyrinic acid a,c-diamide synthetase</fullName>
    </alternativeName>
</protein>
<comment type="domain">
    <text evidence="7">Comprises of two domains. The C-terminal domain contains the binding site for glutamine and catalyzes the hydrolysis of this substrate to glutamate and ammonia. The N-terminal domain is anticipated to bind ATP and cobyrinate and catalyzes the ultimate synthesis of the diamide product. The ammonia produced via the glutaminase domain is probably translocated to the adjacent domain via a molecular tunnel, where it reacts with an activated intermediate.</text>
</comment>
<dbReference type="GO" id="GO:0009236">
    <property type="term" value="P:cobalamin biosynthetic process"/>
    <property type="evidence" value="ECO:0007669"/>
    <property type="project" value="UniProtKB-UniRule"/>
</dbReference>
<dbReference type="OrthoDB" id="9764035at2"/>
<dbReference type="UniPathway" id="UPA00148">
    <property type="reaction ID" value="UER00231"/>
</dbReference>
<reference evidence="10" key="1">
    <citation type="journal article" date="2016" name="Genome Announc.">
        <title>Draft Genome Sequence of the Syntrophic Lactate-Degrading Bacterium Tepidanaerobacter syntrophicus JLT.</title>
        <authorList>
            <person name="Matsuura N."/>
            <person name="Ohashi A."/>
            <person name="Tourlousse D.M."/>
            <person name="Sekiguchi Y."/>
        </authorList>
    </citation>
    <scope>NUCLEOTIDE SEQUENCE [LARGE SCALE GENOMIC DNA]</scope>
    <source>
        <strain evidence="10">JL</strain>
    </source>
</reference>
<dbReference type="Gene3D" id="3.40.50.880">
    <property type="match status" value="1"/>
</dbReference>
<evidence type="ECO:0000259" key="8">
    <source>
        <dbReference type="Pfam" id="PF01656"/>
    </source>
</evidence>
<comment type="pathway">
    <text evidence="7">Cofactor biosynthesis; adenosylcobalamin biosynthesis; cob(II)yrinate a,c-diamide from sirohydrochlorin (anaerobic route): step 10/10.</text>
</comment>
<dbReference type="Pfam" id="PF07685">
    <property type="entry name" value="GATase_3"/>
    <property type="match status" value="1"/>
</dbReference>
<evidence type="ECO:0000256" key="5">
    <source>
        <dbReference type="ARBA" id="ARBA00022842"/>
    </source>
</evidence>
<dbReference type="HAMAP" id="MF_00027">
    <property type="entry name" value="CobB_CbiA"/>
    <property type="match status" value="1"/>
</dbReference>
<dbReference type="InterPro" id="IPR027417">
    <property type="entry name" value="P-loop_NTPase"/>
</dbReference>
<evidence type="ECO:0000259" key="9">
    <source>
        <dbReference type="Pfam" id="PF07685"/>
    </source>
</evidence>
<name>A0A0U9HN76_9FIRM</name>
<dbReference type="PROSITE" id="PS51274">
    <property type="entry name" value="GATASE_COBBQ"/>
    <property type="match status" value="1"/>
</dbReference>
<dbReference type="STRING" id="224999.GCA_001485475_01345"/>
<dbReference type="SUPFAM" id="SSF52540">
    <property type="entry name" value="P-loop containing nucleoside triphosphate hydrolases"/>
    <property type="match status" value="1"/>
</dbReference>
<evidence type="ECO:0000256" key="1">
    <source>
        <dbReference type="ARBA" id="ARBA00001946"/>
    </source>
</evidence>
<comment type="cofactor">
    <cofactor evidence="1 7">
        <name>Mg(2+)</name>
        <dbReference type="ChEBI" id="CHEBI:18420"/>
    </cofactor>
</comment>
<dbReference type="SUPFAM" id="SSF52317">
    <property type="entry name" value="Class I glutamine amidotransferase-like"/>
    <property type="match status" value="1"/>
</dbReference>
<dbReference type="PANTHER" id="PTHR43873">
    <property type="entry name" value="COBYRINATE A,C-DIAMIDE SYNTHASE"/>
    <property type="match status" value="1"/>
</dbReference>
<accession>A0A0U9HN76</accession>
<keyword evidence="3 7" id="KW-0547">Nucleotide-binding</keyword>
<dbReference type="RefSeq" id="WP_059032721.1">
    <property type="nucleotide sequence ID" value="NZ_BSDN01000002.1"/>
</dbReference>
<keyword evidence="4 7" id="KW-0067">ATP-binding</keyword>
<keyword evidence="7" id="KW-0169">Cobalamin biosynthesis</keyword>
<evidence type="ECO:0000256" key="2">
    <source>
        <dbReference type="ARBA" id="ARBA00022598"/>
    </source>
</evidence>
<evidence type="ECO:0000256" key="6">
    <source>
        <dbReference type="ARBA" id="ARBA00022962"/>
    </source>
</evidence>